<sequence length="109" mass="12127">MKRNFTKCSAKTTERSGHATGSGSRCPGTRVNRPRLKHERGPESSRGSPEQRRERHGRSSTTRAEPGHASRTAPEEKASVGPWLLALFIFVVCGSGEMWCVLQYIFNLI</sequence>
<keyword evidence="5 9" id="KW-0472">Membrane</keyword>
<evidence type="ECO:0000256" key="8">
    <source>
        <dbReference type="ARBA" id="ARBA00038831"/>
    </source>
</evidence>
<dbReference type="Proteomes" id="UP000016665">
    <property type="component" value="Chromosome 9"/>
</dbReference>
<comment type="function">
    <text evidence="7">Interacts with target proteins during their translocation into the lumen of the endoplasmic reticulum. Protects unfolded target proteins against degradation during ER stress. May facilitate glycosylation of target proteins after termination of ER stress. May modulate the use of N-glycosylation sites on target proteins.</text>
</comment>
<feature type="transmembrane region" description="Helical" evidence="9">
    <location>
        <begin position="83"/>
        <end position="106"/>
    </location>
</feature>
<evidence type="ECO:0000256" key="2">
    <source>
        <dbReference type="ARBA" id="ARBA00022692"/>
    </source>
</evidence>
<evidence type="ECO:0000256" key="1">
    <source>
        <dbReference type="ARBA" id="ARBA00005500"/>
    </source>
</evidence>
<keyword evidence="4 9" id="KW-1133">Transmembrane helix</keyword>
<evidence type="ECO:0000256" key="3">
    <source>
        <dbReference type="ARBA" id="ARBA00022824"/>
    </source>
</evidence>
<evidence type="ECO:0000256" key="10">
    <source>
        <dbReference type="SAM" id="MobiDB-lite"/>
    </source>
</evidence>
<keyword evidence="6" id="KW-0834">Unfolded protein response</keyword>
<dbReference type="GO" id="GO:0005789">
    <property type="term" value="C:endoplasmic reticulum membrane"/>
    <property type="evidence" value="ECO:0007669"/>
    <property type="project" value="UniProtKB-SubCell"/>
</dbReference>
<reference evidence="11 12" key="1">
    <citation type="journal article" date="2012" name="Nature">
        <title>The genomic landscape of species divergence in Ficedula flycatchers.</title>
        <authorList>
            <person name="Ellegren H."/>
            <person name="Smeds L."/>
            <person name="Burri R."/>
            <person name="Olason P.I."/>
            <person name="Backstrom N."/>
            <person name="Kawakami T."/>
            <person name="Kunstner A."/>
            <person name="Makinen H."/>
            <person name="Nadachowska-Brzyska K."/>
            <person name="Qvarnstrom A."/>
            <person name="Uebbing S."/>
            <person name="Wolf J.B."/>
        </authorList>
    </citation>
    <scope>NUCLEOTIDE SEQUENCE [LARGE SCALE GENOMIC DNA]</scope>
</reference>
<keyword evidence="12" id="KW-1185">Reference proteome</keyword>
<comment type="subunit">
    <text evidence="8">Interacts with SEC61B, SEC61A1 and the SEC61 complex. Interacts with CANX.</text>
</comment>
<comment type="subcellular location">
    <subcellularLocation>
        <location evidence="9">Membrane</location>
        <topology evidence="9">Single-pass membrane protein</topology>
    </subcellularLocation>
    <subcellularLocation>
        <location evidence="9">Endoplasmic reticulum membrane</location>
        <topology evidence="9">Single-pass membrane protein</topology>
    </subcellularLocation>
</comment>
<evidence type="ECO:0000256" key="9">
    <source>
        <dbReference type="RuleBase" id="RU364120"/>
    </source>
</evidence>
<feature type="compositionally biased region" description="Polar residues" evidence="10">
    <location>
        <begin position="1"/>
        <end position="11"/>
    </location>
</feature>
<keyword evidence="2 9" id="KW-0812">Transmembrane</keyword>
<reference evidence="11" key="2">
    <citation type="submission" date="2025-08" db="UniProtKB">
        <authorList>
            <consortium name="Ensembl"/>
        </authorList>
    </citation>
    <scope>IDENTIFICATION</scope>
</reference>
<feature type="compositionally biased region" description="Basic and acidic residues" evidence="10">
    <location>
        <begin position="39"/>
        <end position="53"/>
    </location>
</feature>
<feature type="compositionally biased region" description="Basic and acidic residues" evidence="10">
    <location>
        <begin position="65"/>
        <end position="78"/>
    </location>
</feature>
<dbReference type="Pfam" id="PF06624">
    <property type="entry name" value="RAMP4"/>
    <property type="match status" value="1"/>
</dbReference>
<evidence type="ECO:0000256" key="4">
    <source>
        <dbReference type="ARBA" id="ARBA00022989"/>
    </source>
</evidence>
<keyword evidence="3 9" id="KW-0256">Endoplasmic reticulum</keyword>
<proteinExistence type="inferred from homology"/>
<comment type="similarity">
    <text evidence="1 9">Belongs to the RAMP4 family.</text>
</comment>
<accession>A0A803WFE4</accession>
<evidence type="ECO:0000256" key="5">
    <source>
        <dbReference type="ARBA" id="ARBA00023136"/>
    </source>
</evidence>
<evidence type="ECO:0000313" key="11">
    <source>
        <dbReference type="Ensembl" id="ENSFALP00000033700.1"/>
    </source>
</evidence>
<comment type="function">
    <text evidence="9">Interacts with target proteins during translocation into the lumen of the endoplasmic reticulum. Protects unfolded target proteins against degradation and facilitate correct glycosylation.</text>
</comment>
<name>A0A803WFE4_FICAL</name>
<dbReference type="AlphaFoldDB" id="A0A803WFE4"/>
<organism evidence="11 12">
    <name type="scientific">Ficedula albicollis</name>
    <name type="common">Collared flycatcher</name>
    <name type="synonym">Muscicapa albicollis</name>
    <dbReference type="NCBI Taxonomy" id="59894"/>
    <lineage>
        <taxon>Eukaryota</taxon>
        <taxon>Metazoa</taxon>
        <taxon>Chordata</taxon>
        <taxon>Craniata</taxon>
        <taxon>Vertebrata</taxon>
        <taxon>Euteleostomi</taxon>
        <taxon>Archelosauria</taxon>
        <taxon>Archosauria</taxon>
        <taxon>Dinosauria</taxon>
        <taxon>Saurischia</taxon>
        <taxon>Theropoda</taxon>
        <taxon>Coelurosauria</taxon>
        <taxon>Aves</taxon>
        <taxon>Neognathae</taxon>
        <taxon>Neoaves</taxon>
        <taxon>Telluraves</taxon>
        <taxon>Australaves</taxon>
        <taxon>Passeriformes</taxon>
        <taxon>Muscicapidae</taxon>
        <taxon>Ficedula</taxon>
    </lineage>
</organism>
<protein>
    <recommendedName>
        <fullName evidence="9">Stress-associated endoplasmic reticulum protein</fullName>
    </recommendedName>
</protein>
<dbReference type="InterPro" id="IPR010580">
    <property type="entry name" value="ER_stress-assoc"/>
</dbReference>
<dbReference type="GeneTree" id="ENSGT01060000250696"/>
<feature type="region of interest" description="Disordered" evidence="10">
    <location>
        <begin position="1"/>
        <end position="78"/>
    </location>
</feature>
<dbReference type="Ensembl" id="ENSFALT00000045184.1">
    <property type="protein sequence ID" value="ENSFALP00000033700.1"/>
    <property type="gene ID" value="ENSFALG00000024330.1"/>
</dbReference>
<dbReference type="GO" id="GO:0006986">
    <property type="term" value="P:response to unfolded protein"/>
    <property type="evidence" value="ECO:0007669"/>
    <property type="project" value="UniProtKB-KW"/>
</dbReference>
<reference evidence="11" key="3">
    <citation type="submission" date="2025-09" db="UniProtKB">
        <authorList>
            <consortium name="Ensembl"/>
        </authorList>
    </citation>
    <scope>IDENTIFICATION</scope>
</reference>
<evidence type="ECO:0000256" key="6">
    <source>
        <dbReference type="ARBA" id="ARBA00023230"/>
    </source>
</evidence>
<evidence type="ECO:0000313" key="12">
    <source>
        <dbReference type="Proteomes" id="UP000016665"/>
    </source>
</evidence>
<evidence type="ECO:0000256" key="7">
    <source>
        <dbReference type="ARBA" id="ARBA00037157"/>
    </source>
</evidence>